<protein>
    <submittedName>
        <fullName evidence="2">Uncharacterized protein</fullName>
    </submittedName>
</protein>
<accession>A0A1V2LF82</accession>
<proteinExistence type="predicted"/>
<dbReference type="VEuPathDB" id="FungiDB:BON22_0636"/>
<feature type="signal peptide" evidence="1">
    <location>
        <begin position="1"/>
        <end position="18"/>
    </location>
</feature>
<reference evidence="3" key="1">
    <citation type="journal article" date="2017" name="Genome Announc.">
        <title>Genome sequences of Cyberlindnera fabianii 65, Pichia kudriavzevii 129, and Saccharomyces cerevisiae 131 isolated from fermented masau fruits in Zimbabwe.</title>
        <authorList>
            <person name="van Rijswijck I.M.H."/>
            <person name="Derks M.F.L."/>
            <person name="Abee T."/>
            <person name="de Ridder D."/>
            <person name="Smid E.J."/>
        </authorList>
    </citation>
    <scope>NUCLEOTIDE SEQUENCE [LARGE SCALE GENOMIC DNA]</scope>
    <source>
        <strain evidence="3">65</strain>
    </source>
</reference>
<sequence>MKLSLVLITSSLLSVVASNEVPDNAVTAGITGISNIKPVETQESSSQSVTERQPVEYTEKYFDSLVSDVQQWLDRQMEKVLDLKAMTPEDFADTQKRHKLSSLILQGYYGVPGEKKPNIDQEGIVERLKKLATEPATSIPQLLSKFITEEKELASKSTDADYHEQRAHGALFWKNYAKFLNLDRLEEALDSHDEL</sequence>
<dbReference type="EMBL" id="MPUK01000001">
    <property type="protein sequence ID" value="ONH69731.1"/>
    <property type="molecule type" value="Genomic_DNA"/>
</dbReference>
<comment type="caution">
    <text evidence="2">The sequence shown here is derived from an EMBL/GenBank/DDBJ whole genome shotgun (WGS) entry which is preliminary data.</text>
</comment>
<name>A0A1V2LF82_CYBFA</name>
<feature type="chain" id="PRO_5012753338" evidence="1">
    <location>
        <begin position="19"/>
        <end position="195"/>
    </location>
</feature>
<dbReference type="AlphaFoldDB" id="A0A1V2LF82"/>
<keyword evidence="1" id="KW-0732">Signal</keyword>
<keyword evidence="3" id="KW-1185">Reference proteome</keyword>
<evidence type="ECO:0000313" key="3">
    <source>
        <dbReference type="Proteomes" id="UP000189513"/>
    </source>
</evidence>
<evidence type="ECO:0000256" key="1">
    <source>
        <dbReference type="SAM" id="SignalP"/>
    </source>
</evidence>
<dbReference type="Proteomes" id="UP000189513">
    <property type="component" value="Unassembled WGS sequence"/>
</dbReference>
<organism evidence="2 3">
    <name type="scientific">Cyberlindnera fabianii</name>
    <name type="common">Yeast</name>
    <name type="synonym">Hansenula fabianii</name>
    <dbReference type="NCBI Taxonomy" id="36022"/>
    <lineage>
        <taxon>Eukaryota</taxon>
        <taxon>Fungi</taxon>
        <taxon>Dikarya</taxon>
        <taxon>Ascomycota</taxon>
        <taxon>Saccharomycotina</taxon>
        <taxon>Saccharomycetes</taxon>
        <taxon>Phaffomycetales</taxon>
        <taxon>Phaffomycetaceae</taxon>
        <taxon>Cyberlindnera</taxon>
    </lineage>
</organism>
<gene>
    <name evidence="2" type="ORF">BON22_0636</name>
</gene>
<evidence type="ECO:0000313" key="2">
    <source>
        <dbReference type="EMBL" id="ONH69731.1"/>
    </source>
</evidence>